<keyword evidence="1" id="KW-0812">Transmembrane</keyword>
<sequence>MDNSNTTIFEFLEEAKESLTAYVNVQIKLFKLQLVKKNATIGGLLIWLLILFFFLFGLMLFAGFAFSFWIGALLQNIPIGFAITALIFAILILLITLFRKQLFINPIIKIIIQQQMSDIDE</sequence>
<organism evidence="2 3">
    <name type="scientific">Hydrotalea sandarakina</name>
    <dbReference type="NCBI Taxonomy" id="1004304"/>
    <lineage>
        <taxon>Bacteria</taxon>
        <taxon>Pseudomonadati</taxon>
        <taxon>Bacteroidota</taxon>
        <taxon>Chitinophagia</taxon>
        <taxon>Chitinophagales</taxon>
        <taxon>Chitinophagaceae</taxon>
        <taxon>Hydrotalea</taxon>
    </lineage>
</organism>
<accession>A0A2W7SKN2</accession>
<dbReference type="EMBL" id="QKZV01000003">
    <property type="protein sequence ID" value="PZX63495.1"/>
    <property type="molecule type" value="Genomic_DNA"/>
</dbReference>
<evidence type="ECO:0000313" key="2">
    <source>
        <dbReference type="EMBL" id="PZX63495.1"/>
    </source>
</evidence>
<protein>
    <submittedName>
        <fullName evidence="2">Uncharacterized protein</fullName>
    </submittedName>
</protein>
<proteinExistence type="predicted"/>
<evidence type="ECO:0000313" key="3">
    <source>
        <dbReference type="Proteomes" id="UP000249720"/>
    </source>
</evidence>
<dbReference type="RefSeq" id="WP_111294161.1">
    <property type="nucleotide sequence ID" value="NZ_QKZV01000003.1"/>
</dbReference>
<comment type="caution">
    <text evidence="2">The sequence shown here is derived from an EMBL/GenBank/DDBJ whole genome shotgun (WGS) entry which is preliminary data.</text>
</comment>
<keyword evidence="1" id="KW-1133">Transmembrane helix</keyword>
<dbReference type="AlphaFoldDB" id="A0A2W7SKN2"/>
<name>A0A2W7SKN2_9BACT</name>
<feature type="transmembrane region" description="Helical" evidence="1">
    <location>
        <begin position="77"/>
        <end position="98"/>
    </location>
</feature>
<feature type="transmembrane region" description="Helical" evidence="1">
    <location>
        <begin position="44"/>
        <end position="71"/>
    </location>
</feature>
<keyword evidence="3" id="KW-1185">Reference proteome</keyword>
<keyword evidence="1" id="KW-0472">Membrane</keyword>
<gene>
    <name evidence="2" type="ORF">LX80_01139</name>
</gene>
<evidence type="ECO:0000256" key="1">
    <source>
        <dbReference type="SAM" id="Phobius"/>
    </source>
</evidence>
<reference evidence="2 3" key="1">
    <citation type="submission" date="2018-06" db="EMBL/GenBank/DDBJ databases">
        <title>Genomic Encyclopedia of Archaeal and Bacterial Type Strains, Phase II (KMG-II): from individual species to whole genera.</title>
        <authorList>
            <person name="Goeker M."/>
        </authorList>
    </citation>
    <scope>NUCLEOTIDE SEQUENCE [LARGE SCALE GENOMIC DNA]</scope>
    <source>
        <strain evidence="2 3">DSM 23241</strain>
    </source>
</reference>
<dbReference type="Proteomes" id="UP000249720">
    <property type="component" value="Unassembled WGS sequence"/>
</dbReference>